<evidence type="ECO:0000256" key="3">
    <source>
        <dbReference type="ARBA" id="ARBA00026073"/>
    </source>
</evidence>
<dbReference type="PANTHER" id="PTHR30231:SF41">
    <property type="entry name" value="DNA POLYMERASE III SUBUNIT EPSILON"/>
    <property type="match status" value="1"/>
</dbReference>
<organism evidence="7 8">
    <name type="scientific">Actibacterium atlanticum</name>
    <dbReference type="NCBI Taxonomy" id="1461693"/>
    <lineage>
        <taxon>Bacteria</taxon>
        <taxon>Pseudomonadati</taxon>
        <taxon>Pseudomonadota</taxon>
        <taxon>Alphaproteobacteria</taxon>
        <taxon>Rhodobacterales</taxon>
        <taxon>Roseobacteraceae</taxon>
        <taxon>Actibacterium</taxon>
    </lineage>
</organism>
<dbReference type="Gene3D" id="3.30.420.10">
    <property type="entry name" value="Ribonuclease H-like superfamily/Ribonuclease H"/>
    <property type="match status" value="1"/>
</dbReference>
<dbReference type="GO" id="GO:0045004">
    <property type="term" value="P:DNA replication proofreading"/>
    <property type="evidence" value="ECO:0007669"/>
    <property type="project" value="TreeGrafter"/>
</dbReference>
<dbReference type="CDD" id="cd06127">
    <property type="entry name" value="DEDDh"/>
    <property type="match status" value="1"/>
</dbReference>
<gene>
    <name evidence="7" type="ORF">ATO10_14404</name>
</gene>
<dbReference type="InterPro" id="IPR006054">
    <property type="entry name" value="DnaQ"/>
</dbReference>
<dbReference type="InterPro" id="IPR036397">
    <property type="entry name" value="RNaseH_sf"/>
</dbReference>
<dbReference type="PANTHER" id="PTHR30231">
    <property type="entry name" value="DNA POLYMERASE III SUBUNIT EPSILON"/>
    <property type="match status" value="1"/>
</dbReference>
<dbReference type="GO" id="GO:0005829">
    <property type="term" value="C:cytosol"/>
    <property type="evidence" value="ECO:0007669"/>
    <property type="project" value="TreeGrafter"/>
</dbReference>
<dbReference type="InterPro" id="IPR000014">
    <property type="entry name" value="PAS"/>
</dbReference>
<dbReference type="Pfam" id="PF00929">
    <property type="entry name" value="RNase_T"/>
    <property type="match status" value="1"/>
</dbReference>
<evidence type="ECO:0000313" key="8">
    <source>
        <dbReference type="Proteomes" id="UP000024836"/>
    </source>
</evidence>
<comment type="subunit">
    <text evidence="3">DNA polymerase III contains a core (composed of alpha, epsilon and theta chains) that associates with a tau subunit. This core dimerizes to form the POLIII' complex. PolIII' associates with the gamma complex (composed of gamma, delta, delta', psi and chi chains) and with the beta chain to form the complete DNA polymerase III complex.</text>
</comment>
<dbReference type="AlphaFoldDB" id="A0A058ZJK9"/>
<dbReference type="GO" id="GO:0003677">
    <property type="term" value="F:DNA binding"/>
    <property type="evidence" value="ECO:0007669"/>
    <property type="project" value="InterPro"/>
</dbReference>
<dbReference type="InterPro" id="IPR012337">
    <property type="entry name" value="RNaseH-like_sf"/>
</dbReference>
<dbReference type="RefSeq" id="WP_035252894.1">
    <property type="nucleotide sequence ID" value="NZ_AQQY01000012.1"/>
</dbReference>
<dbReference type="CDD" id="cd00130">
    <property type="entry name" value="PAS"/>
    <property type="match status" value="1"/>
</dbReference>
<dbReference type="SUPFAM" id="SSF55785">
    <property type="entry name" value="PYP-like sensor domain (PAS domain)"/>
    <property type="match status" value="1"/>
</dbReference>
<feature type="domain" description="Exonuclease" evidence="6">
    <location>
        <begin position="492"/>
        <end position="662"/>
    </location>
</feature>
<dbReference type="OrthoDB" id="9804290at2"/>
<comment type="catalytic activity">
    <reaction evidence="4">
        <text>DNA(n) + a 2'-deoxyribonucleoside 5'-triphosphate = DNA(n+1) + diphosphate</text>
        <dbReference type="Rhea" id="RHEA:22508"/>
        <dbReference type="Rhea" id="RHEA-COMP:17339"/>
        <dbReference type="Rhea" id="RHEA-COMP:17340"/>
        <dbReference type="ChEBI" id="CHEBI:33019"/>
        <dbReference type="ChEBI" id="CHEBI:61560"/>
        <dbReference type="ChEBI" id="CHEBI:173112"/>
        <dbReference type="EC" id="2.7.7.7"/>
    </reaction>
</comment>
<dbReference type="GO" id="GO:0003887">
    <property type="term" value="F:DNA-directed DNA polymerase activity"/>
    <property type="evidence" value="ECO:0007669"/>
    <property type="project" value="UniProtKB-EC"/>
</dbReference>
<evidence type="ECO:0000256" key="5">
    <source>
        <dbReference type="SAM" id="Phobius"/>
    </source>
</evidence>
<feature type="transmembrane region" description="Helical" evidence="5">
    <location>
        <begin position="12"/>
        <end position="34"/>
    </location>
</feature>
<feature type="transmembrane region" description="Helical" evidence="5">
    <location>
        <begin position="46"/>
        <end position="67"/>
    </location>
</feature>
<dbReference type="InterPro" id="IPR013656">
    <property type="entry name" value="PAS_4"/>
</dbReference>
<dbReference type="EC" id="2.7.7.7" evidence="1"/>
<dbReference type="EMBL" id="AQQY01000012">
    <property type="protein sequence ID" value="KCV81001.1"/>
    <property type="molecule type" value="Genomic_DNA"/>
</dbReference>
<accession>A0A058ZJK9</accession>
<keyword evidence="5" id="KW-0472">Membrane</keyword>
<protein>
    <recommendedName>
        <fullName evidence="1">DNA-directed DNA polymerase</fullName>
        <ecNumber evidence="1">2.7.7.7</ecNumber>
    </recommendedName>
</protein>
<comment type="function">
    <text evidence="2">DNA polymerase III is a complex, multichain enzyme responsible for most of the replicative synthesis in bacteria. The epsilon subunit contain the editing function and is a proofreading 3'-5' exonuclease.</text>
</comment>
<dbReference type="InterPro" id="IPR013520">
    <property type="entry name" value="Ribonucl_H"/>
</dbReference>
<name>A0A058ZJK9_9RHOB</name>
<evidence type="ECO:0000313" key="7">
    <source>
        <dbReference type="EMBL" id="KCV81001.1"/>
    </source>
</evidence>
<keyword evidence="5" id="KW-1133">Transmembrane helix</keyword>
<dbReference type="STRING" id="1461693.ATO10_14404"/>
<keyword evidence="5" id="KW-0812">Transmembrane</keyword>
<dbReference type="FunFam" id="3.30.420.10:FF:000045">
    <property type="entry name" value="3'-5' exonuclease DinG"/>
    <property type="match status" value="1"/>
</dbReference>
<evidence type="ECO:0000259" key="6">
    <source>
        <dbReference type="SMART" id="SM00479"/>
    </source>
</evidence>
<reference evidence="7 8" key="1">
    <citation type="submission" date="2013-04" db="EMBL/GenBank/DDBJ databases">
        <title>Shimia sp. 22II-S11-Z10 Genome Sequencing.</title>
        <authorList>
            <person name="Lai Q."/>
            <person name="Li G."/>
            <person name="Shao Z."/>
        </authorList>
    </citation>
    <scope>NUCLEOTIDE SEQUENCE [LARGE SCALE GENOMIC DNA]</scope>
    <source>
        <strain evidence="8">22II-S11-Z10</strain>
    </source>
</reference>
<evidence type="ECO:0000256" key="4">
    <source>
        <dbReference type="ARBA" id="ARBA00049244"/>
    </source>
</evidence>
<evidence type="ECO:0000256" key="2">
    <source>
        <dbReference type="ARBA" id="ARBA00025483"/>
    </source>
</evidence>
<dbReference type="SUPFAM" id="SSF53098">
    <property type="entry name" value="Ribonuclease H-like"/>
    <property type="match status" value="1"/>
</dbReference>
<dbReference type="Gene3D" id="3.30.450.20">
    <property type="entry name" value="PAS domain"/>
    <property type="match status" value="1"/>
</dbReference>
<evidence type="ECO:0000256" key="1">
    <source>
        <dbReference type="ARBA" id="ARBA00012417"/>
    </source>
</evidence>
<dbReference type="Pfam" id="PF08448">
    <property type="entry name" value="PAS_4"/>
    <property type="match status" value="1"/>
</dbReference>
<dbReference type="GO" id="GO:0008408">
    <property type="term" value="F:3'-5' exonuclease activity"/>
    <property type="evidence" value="ECO:0007669"/>
    <property type="project" value="TreeGrafter"/>
</dbReference>
<dbReference type="Proteomes" id="UP000024836">
    <property type="component" value="Unassembled WGS sequence"/>
</dbReference>
<sequence>MGDRWGLRTRFALFFAVIILAGTVAMVAGIYLGWRRSGGGTVDGYVIGGMLGFAGLAGITTWVALLFDENVARPILALASDLNTRAKADVNAEIDQKQARYLGALAPAANEVHLALTRKREESEAMIAEETARLNAEKALFEVLLRDLAEGVVVITPDQRVMLYNREAMSLLGDIGLGRGVASYLRPEPLQHALDRMRARLERGEEKAESFLTASASGDQMLLARISSVLDDGVPIGYVLIFHDATDDLKLHAERDHLFNETLERVRRPTAALRAVLDMMNAEPDMPSDLRAEFRSAARSEVTHLTQTLSDMGARYEAATTKHWPTSAVASTDIFDGLSARHPGLFKVVGSEHLVSCDGFAVMELLDSVVRGMLEQGARSDYTLRAEPREGEVWLTVCWLGDEAPDGQIDEWLKRPLSDGYGDYSARDALDGHKTEIWPETRGERHCVAMPLPAIEKTELAPTSARPEFYDFTLGKTTLPPEMADRRLRDLTYVVFDTETTGLTPRQGDEIVQIAGLRIVNSRILQGEAFDTLVDPQRAIPAASTAVHHIDQSMVEGAPKIAQAGADFHRFTEDAVLVAHNAPFDMTFLKLKEDVIGAKFDQPVLCTVLLSAFLFDHTGQHTLDALADRFGITIPEHLRHTAMGDTQATAEVFLQMLQLLESAGIETLGQANEAADKMAQIRKMQNY</sequence>
<proteinExistence type="predicted"/>
<dbReference type="NCBIfam" id="TIGR00573">
    <property type="entry name" value="dnaq"/>
    <property type="match status" value="1"/>
</dbReference>
<dbReference type="SMART" id="SM00479">
    <property type="entry name" value="EXOIII"/>
    <property type="match status" value="1"/>
</dbReference>
<dbReference type="InterPro" id="IPR035965">
    <property type="entry name" value="PAS-like_dom_sf"/>
</dbReference>
<keyword evidence="8" id="KW-1185">Reference proteome</keyword>
<comment type="caution">
    <text evidence="7">The sequence shown here is derived from an EMBL/GenBank/DDBJ whole genome shotgun (WGS) entry which is preliminary data.</text>
</comment>
<dbReference type="PATRIC" id="fig|1461693.3.peg.2907"/>
<dbReference type="eggNOG" id="COG2176">
    <property type="taxonomic scope" value="Bacteria"/>
</dbReference>